<dbReference type="RefSeq" id="WP_096341612.1">
    <property type="nucleotide sequence ID" value="NZ_NWMW01000001.1"/>
</dbReference>
<organism evidence="3 4">
    <name type="scientific">Sphingomonas spermidinifaciens</name>
    <dbReference type="NCBI Taxonomy" id="1141889"/>
    <lineage>
        <taxon>Bacteria</taxon>
        <taxon>Pseudomonadati</taxon>
        <taxon>Pseudomonadota</taxon>
        <taxon>Alphaproteobacteria</taxon>
        <taxon>Sphingomonadales</taxon>
        <taxon>Sphingomonadaceae</taxon>
        <taxon>Sphingomonas</taxon>
    </lineage>
</organism>
<feature type="compositionally biased region" description="Basic and acidic residues" evidence="2">
    <location>
        <begin position="121"/>
        <end position="139"/>
    </location>
</feature>
<dbReference type="Gene3D" id="1.10.287.1700">
    <property type="match status" value="1"/>
</dbReference>
<protein>
    <recommendedName>
        <fullName evidence="5">Flagellar FliJ protein</fullName>
    </recommendedName>
</protein>
<dbReference type="AlphaFoldDB" id="A0A2A4B1Z5"/>
<evidence type="ECO:0000313" key="4">
    <source>
        <dbReference type="Proteomes" id="UP000218366"/>
    </source>
</evidence>
<reference evidence="3 4" key="1">
    <citation type="submission" date="2017-09" db="EMBL/GenBank/DDBJ databases">
        <title>Sphingomonas spermidinifaciens 9NM-10, whole genome shotgun sequence.</title>
        <authorList>
            <person name="Feng G."/>
            <person name="Zhu H."/>
        </authorList>
    </citation>
    <scope>NUCLEOTIDE SEQUENCE [LARGE SCALE GENOMIC DNA]</scope>
    <source>
        <strain evidence="3 4">9NM-10</strain>
    </source>
</reference>
<proteinExistence type="predicted"/>
<keyword evidence="1" id="KW-0175">Coiled coil</keyword>
<evidence type="ECO:0008006" key="5">
    <source>
        <dbReference type="Google" id="ProtNLM"/>
    </source>
</evidence>
<feature type="coiled-coil region" evidence="1">
    <location>
        <begin position="70"/>
        <end position="104"/>
    </location>
</feature>
<gene>
    <name evidence="3" type="ORF">COC42_01985</name>
</gene>
<comment type="caution">
    <text evidence="3">The sequence shown here is derived from an EMBL/GenBank/DDBJ whole genome shotgun (WGS) entry which is preliminary data.</text>
</comment>
<accession>A0A2A4B1Z5</accession>
<evidence type="ECO:0000313" key="3">
    <source>
        <dbReference type="EMBL" id="PCD03213.1"/>
    </source>
</evidence>
<sequence length="146" mass="15951">MTTLAQLAGLRDREVERAARAAREAAAAVDAAAAELSTVELLLETAAMARHAAAARRLLHPADECVALYLQRCEQGVAEAERALEAARQSLEAAETASVQARRDWMRAEARRDAMRGLVEEAHRDSRRAAENRIADEPILRAGARR</sequence>
<evidence type="ECO:0000256" key="2">
    <source>
        <dbReference type="SAM" id="MobiDB-lite"/>
    </source>
</evidence>
<feature type="region of interest" description="Disordered" evidence="2">
    <location>
        <begin position="121"/>
        <end position="146"/>
    </location>
</feature>
<keyword evidence="4" id="KW-1185">Reference proteome</keyword>
<name>A0A2A4B1Z5_9SPHN</name>
<evidence type="ECO:0000256" key="1">
    <source>
        <dbReference type="SAM" id="Coils"/>
    </source>
</evidence>
<dbReference type="EMBL" id="NWMW01000001">
    <property type="protein sequence ID" value="PCD03213.1"/>
    <property type="molecule type" value="Genomic_DNA"/>
</dbReference>
<dbReference type="Proteomes" id="UP000218366">
    <property type="component" value="Unassembled WGS sequence"/>
</dbReference>
<dbReference type="InterPro" id="IPR053716">
    <property type="entry name" value="Flag_assembly_chemotaxis_eff"/>
</dbReference>